<gene>
    <name evidence="1" type="ORF">IHE45_02G012300</name>
</gene>
<dbReference type="EMBL" id="CM037012">
    <property type="protein sequence ID" value="KAH7689893.1"/>
    <property type="molecule type" value="Genomic_DNA"/>
</dbReference>
<organism evidence="1 2">
    <name type="scientific">Dioscorea alata</name>
    <name type="common">Purple yam</name>
    <dbReference type="NCBI Taxonomy" id="55571"/>
    <lineage>
        <taxon>Eukaryota</taxon>
        <taxon>Viridiplantae</taxon>
        <taxon>Streptophyta</taxon>
        <taxon>Embryophyta</taxon>
        <taxon>Tracheophyta</taxon>
        <taxon>Spermatophyta</taxon>
        <taxon>Magnoliopsida</taxon>
        <taxon>Liliopsida</taxon>
        <taxon>Dioscoreales</taxon>
        <taxon>Dioscoreaceae</taxon>
        <taxon>Dioscorea</taxon>
    </lineage>
</organism>
<comment type="caution">
    <text evidence="1">The sequence shown here is derived from an EMBL/GenBank/DDBJ whole genome shotgun (WGS) entry which is preliminary data.</text>
</comment>
<proteinExistence type="predicted"/>
<sequence>MLQFFDFNQASTSRKLFGHKRHNDGLEAPRNSLEFPTKSSQIYHTHHEDIPVKRQSSKSINCPNQPIMKKSATNNDTSNRMQNRRNAPSVVARLMGIDTLSSDKNSSFSKVSFDKKLISSTCDISLAPFHSTLDSDQSNNSMKTTKPHYREHPQEELLQRFKKEFQAWKASKSLDRNLLLLKDNQSIAQENFNRMKMVRYRESKRTSVPDELMKSRIHPSTRNKMFDDQQRVPFQCEVHTHKHFRSNVEQEMRHRRDRYLAVTNSENIEEKGNMENFLQEVKERIRLEIQGKTRNASTARGICENSNDTTNIARHIAKQIKESVTRKMDTTLMRSESTRSCGSKIQPSALDSSEFINIDTRKLINDRLKNVLANQGNVRNSASQMSELSKTTTKLRSREEKRSVDESKSRSFGCKMEINSGVNLVRSYSSPAATGHSRIDKRREISEQNSPKVRKCKKDGFSIKGKVSNLKHNLTLKRRFFTKKKPASRIVIKSLNPIFAEPSVVMNHGTVKDNHTEVPPSPVSPFEAPFPEFFSEISDLTIGKQQTSCEDEQVESREIQSTLLDWDEKEEAKCSRNGREIGIKHNILFDLMNEMIHSCKVPESEMKTRTALNESNNSIDCMVAFDLKLTSWSGSSQKAVDLVGSEMELLIFGELIDEFVCEFFL</sequence>
<evidence type="ECO:0000313" key="1">
    <source>
        <dbReference type="EMBL" id="KAH7689893.1"/>
    </source>
</evidence>
<accession>A0ACB7WNP7</accession>
<name>A0ACB7WNP7_DIOAL</name>
<dbReference type="Proteomes" id="UP000827976">
    <property type="component" value="Chromosome 2"/>
</dbReference>
<protein>
    <submittedName>
        <fullName evidence="1">Uncharacterized protein</fullName>
    </submittedName>
</protein>
<reference evidence="2" key="1">
    <citation type="journal article" date="2022" name="Nat. Commun.">
        <title>Chromosome evolution and the genetic basis of agronomically important traits in greater yam.</title>
        <authorList>
            <person name="Bredeson J.V."/>
            <person name="Lyons J.B."/>
            <person name="Oniyinde I.O."/>
            <person name="Okereke N.R."/>
            <person name="Kolade O."/>
            <person name="Nnabue I."/>
            <person name="Nwadili C.O."/>
            <person name="Hribova E."/>
            <person name="Parker M."/>
            <person name="Nwogha J."/>
            <person name="Shu S."/>
            <person name="Carlson J."/>
            <person name="Kariba R."/>
            <person name="Muthemba S."/>
            <person name="Knop K."/>
            <person name="Barton G.J."/>
            <person name="Sherwood A.V."/>
            <person name="Lopez-Montes A."/>
            <person name="Asiedu R."/>
            <person name="Jamnadass R."/>
            <person name="Muchugi A."/>
            <person name="Goodstein D."/>
            <person name="Egesi C.N."/>
            <person name="Featherston J."/>
            <person name="Asfaw A."/>
            <person name="Simpson G.G."/>
            <person name="Dolezel J."/>
            <person name="Hendre P.S."/>
            <person name="Van Deynze A."/>
            <person name="Kumar P.L."/>
            <person name="Obidiegwu J.E."/>
            <person name="Bhattacharjee R."/>
            <person name="Rokhsar D.S."/>
        </authorList>
    </citation>
    <scope>NUCLEOTIDE SEQUENCE [LARGE SCALE GENOMIC DNA]</scope>
    <source>
        <strain evidence="2">cv. TDa95/00328</strain>
    </source>
</reference>
<evidence type="ECO:0000313" key="2">
    <source>
        <dbReference type="Proteomes" id="UP000827976"/>
    </source>
</evidence>
<keyword evidence="2" id="KW-1185">Reference proteome</keyword>